<dbReference type="SUPFAM" id="SSF53254">
    <property type="entry name" value="Phosphoglycerate mutase-like"/>
    <property type="match status" value="2"/>
</dbReference>
<dbReference type="CDD" id="cd07067">
    <property type="entry name" value="HP_PGM_like"/>
    <property type="match status" value="2"/>
</dbReference>
<protein>
    <submittedName>
        <fullName evidence="4">Histidine phosphatase family protein</fullName>
    </submittedName>
</protein>
<dbReference type="InterPro" id="IPR050275">
    <property type="entry name" value="PGM_Phosphatase"/>
</dbReference>
<comment type="caution">
    <text evidence="4">The sequence shown here is derived from an EMBL/GenBank/DDBJ whole genome shotgun (WGS) entry which is preliminary data.</text>
</comment>
<reference evidence="4" key="1">
    <citation type="journal article" date="2015" name="ISME J.">
        <title>Draft Genome Sequence of Streptomyces incarnatus NRRL8089, which Produces the Nucleoside Antibiotic Sinefungin.</title>
        <authorList>
            <person name="Oshima K."/>
            <person name="Hattori M."/>
            <person name="Shimizu H."/>
            <person name="Fukuda K."/>
            <person name="Nemoto M."/>
            <person name="Inagaki K."/>
            <person name="Tamura T."/>
        </authorList>
    </citation>
    <scope>NUCLEOTIDE SEQUENCE</scope>
    <source>
        <strain evidence="4">FACHB-1375</strain>
    </source>
</reference>
<dbReference type="Pfam" id="PF00300">
    <property type="entry name" value="His_Phos_1"/>
    <property type="match status" value="2"/>
</dbReference>
<dbReference type="InterPro" id="IPR013078">
    <property type="entry name" value="His_Pase_superF_clade-1"/>
</dbReference>
<reference evidence="4" key="2">
    <citation type="submission" date="2020-08" db="EMBL/GenBank/DDBJ databases">
        <authorList>
            <person name="Chen M."/>
            <person name="Teng W."/>
            <person name="Zhao L."/>
            <person name="Hu C."/>
            <person name="Zhou Y."/>
            <person name="Han B."/>
            <person name="Song L."/>
            <person name="Shu W."/>
        </authorList>
    </citation>
    <scope>NUCLEOTIDE SEQUENCE</scope>
    <source>
        <strain evidence="4">FACHB-1375</strain>
    </source>
</reference>
<feature type="active site" description="Tele-phosphohistidine intermediate" evidence="1">
    <location>
        <position position="245"/>
    </location>
</feature>
<feature type="site" description="Transition state stabilizer" evidence="3">
    <location>
        <position position="389"/>
    </location>
</feature>
<dbReference type="SMART" id="SM00855">
    <property type="entry name" value="PGAM"/>
    <property type="match status" value="2"/>
</dbReference>
<evidence type="ECO:0000313" key="5">
    <source>
        <dbReference type="Proteomes" id="UP000641646"/>
    </source>
</evidence>
<dbReference type="InterPro" id="IPR029033">
    <property type="entry name" value="His_PPase_superfam"/>
</dbReference>
<evidence type="ECO:0000313" key="4">
    <source>
        <dbReference type="EMBL" id="MBD2184252.1"/>
    </source>
</evidence>
<dbReference type="PROSITE" id="PS00175">
    <property type="entry name" value="PG_MUTASE"/>
    <property type="match status" value="2"/>
</dbReference>
<feature type="binding site" evidence="2">
    <location>
        <position position="294"/>
    </location>
    <ligand>
        <name>substrate</name>
    </ligand>
</feature>
<dbReference type="PANTHER" id="PTHR48100:SF10">
    <property type="entry name" value="2-CARBOXY-D-ARABINITOL-1-PHOSPHATASE-RELATED"/>
    <property type="match status" value="1"/>
</dbReference>
<proteinExistence type="predicted"/>
<dbReference type="Gene3D" id="3.40.50.1240">
    <property type="entry name" value="Phosphoglycerate mutase-like"/>
    <property type="match status" value="2"/>
</dbReference>
<evidence type="ECO:0000256" key="2">
    <source>
        <dbReference type="PIRSR" id="PIRSR613078-2"/>
    </source>
</evidence>
<feature type="active site" description="Proton donor/acceptor" evidence="1">
    <location>
        <position position="319"/>
    </location>
</feature>
<keyword evidence="5" id="KW-1185">Reference proteome</keyword>
<feature type="binding site" evidence="2">
    <location>
        <begin position="244"/>
        <end position="251"/>
    </location>
    <ligand>
        <name>substrate</name>
    </ligand>
</feature>
<name>A0A926ZJD5_9CYAN</name>
<dbReference type="RefSeq" id="WP_190470281.1">
    <property type="nucleotide sequence ID" value="NZ_JACJPW010000076.1"/>
</dbReference>
<evidence type="ECO:0000256" key="3">
    <source>
        <dbReference type="PIRSR" id="PIRSR613078-3"/>
    </source>
</evidence>
<dbReference type="InterPro" id="IPR001345">
    <property type="entry name" value="PG/BPGM_mutase_AS"/>
</dbReference>
<organism evidence="4 5">
    <name type="scientific">Aerosakkonema funiforme FACHB-1375</name>
    <dbReference type="NCBI Taxonomy" id="2949571"/>
    <lineage>
        <taxon>Bacteria</taxon>
        <taxon>Bacillati</taxon>
        <taxon>Cyanobacteriota</taxon>
        <taxon>Cyanophyceae</taxon>
        <taxon>Oscillatoriophycideae</taxon>
        <taxon>Aerosakkonematales</taxon>
        <taxon>Aerosakkonemataceae</taxon>
        <taxon>Aerosakkonema</taxon>
    </lineage>
</organism>
<sequence>MTTRVILVRHGQSTYNQQQRIQGRIDESVLTETGRATARQIAPALMGLTFDAIYSSPLQRAKETAEIVQSYLPNPPKLQVADKLMEIDLPLWERLHKDEVKEKFSEDYRCWKERPHELRMLLSTAAGTREHFPVLALYEQAKQFWQEVLPRHVGKTILIVAHNGINRALISTALGIPPSRYHSIQQSNCGINVLNFPDTDSVPIEGKIGGGTVQMESMNLIDHLGDPLPKPRPGHQGPRLLLVRHGETEWNRQKKFQGQIDVPLNDNGRKQSSAAAEFLKDVQIDNAISSPMLRPKETAEIILEYHPNTELELLADLSEIGHGLWEGKFEAEIEQEFPGLLKQWQETPEIVQMPEGENLQQVWSRAIAAWQSIVLKYSKESKTILVVAHDAINKAILCHLFDLQPEHFWNFKQGNCAVSVIDYPQGADGYAVLQSMNITTHLGGGVLDKTAAGAL</sequence>
<gene>
    <name evidence="4" type="ORF">H6G03_24800</name>
</gene>
<dbReference type="EMBL" id="JACJPW010000076">
    <property type="protein sequence ID" value="MBD2184252.1"/>
    <property type="molecule type" value="Genomic_DNA"/>
</dbReference>
<accession>A0A926ZJD5</accession>
<dbReference type="AlphaFoldDB" id="A0A926ZJD5"/>
<dbReference type="PANTHER" id="PTHR48100">
    <property type="entry name" value="BROAD-SPECIFICITY PHOSPHATASE YOR283W-RELATED"/>
    <property type="match status" value="1"/>
</dbReference>
<evidence type="ECO:0000256" key="1">
    <source>
        <dbReference type="PIRSR" id="PIRSR613078-1"/>
    </source>
</evidence>
<dbReference type="GO" id="GO:0016791">
    <property type="term" value="F:phosphatase activity"/>
    <property type="evidence" value="ECO:0007669"/>
    <property type="project" value="TreeGrafter"/>
</dbReference>
<dbReference type="Proteomes" id="UP000641646">
    <property type="component" value="Unassembled WGS sequence"/>
</dbReference>